<dbReference type="InterPro" id="IPR049783">
    <property type="entry name" value="ABC_perm_TupB-like"/>
</dbReference>
<evidence type="ECO:0000256" key="4">
    <source>
        <dbReference type="ARBA" id="ARBA00023136"/>
    </source>
</evidence>
<accession>A0A097AT93</accession>
<dbReference type="InterPro" id="IPR000515">
    <property type="entry name" value="MetI-like"/>
</dbReference>
<evidence type="ECO:0000256" key="1">
    <source>
        <dbReference type="ARBA" id="ARBA00004141"/>
    </source>
</evidence>
<dbReference type="CDD" id="cd06261">
    <property type="entry name" value="TM_PBP2"/>
    <property type="match status" value="1"/>
</dbReference>
<feature type="transmembrane region" description="Helical" evidence="5">
    <location>
        <begin position="32"/>
        <end position="54"/>
    </location>
</feature>
<keyword evidence="3 5" id="KW-1133">Transmembrane helix</keyword>
<comment type="subcellular location">
    <subcellularLocation>
        <location evidence="1">Membrane</location>
        <topology evidence="1">Multi-pass membrane protein</topology>
    </subcellularLocation>
</comment>
<dbReference type="InterPro" id="IPR035906">
    <property type="entry name" value="MetI-like_sf"/>
</dbReference>
<dbReference type="EMBL" id="CP009170">
    <property type="protein sequence ID" value="AIS53022.1"/>
    <property type="molecule type" value="Genomic_DNA"/>
</dbReference>
<dbReference type="HOGENOM" id="CLU_016047_14_2_9"/>
<evidence type="ECO:0000256" key="3">
    <source>
        <dbReference type="ARBA" id="ARBA00022989"/>
    </source>
</evidence>
<dbReference type="NCBIfam" id="NF038017">
    <property type="entry name" value="ABC_perm1"/>
    <property type="match status" value="1"/>
</dbReference>
<dbReference type="PROSITE" id="PS50928">
    <property type="entry name" value="ABC_TM1"/>
    <property type="match status" value="1"/>
</dbReference>
<dbReference type="GO" id="GO:0055085">
    <property type="term" value="P:transmembrane transport"/>
    <property type="evidence" value="ECO:0007669"/>
    <property type="project" value="InterPro"/>
</dbReference>
<dbReference type="GO" id="GO:0016020">
    <property type="term" value="C:membrane"/>
    <property type="evidence" value="ECO:0007669"/>
    <property type="project" value="UniProtKB-SubCell"/>
</dbReference>
<feature type="transmembrane region" description="Helical" evidence="5">
    <location>
        <begin position="204"/>
        <end position="225"/>
    </location>
</feature>
<dbReference type="OrthoDB" id="9781724at2"/>
<gene>
    <name evidence="7" type="ORF">TKV_c18730</name>
</gene>
<feature type="domain" description="ABC transmembrane type-1" evidence="6">
    <location>
        <begin position="26"/>
        <end position="222"/>
    </location>
</feature>
<dbReference type="PANTHER" id="PTHR43632:SF1">
    <property type="entry name" value="PERMEASE COMPONENT OF TUNGSTATE ABC TRANSPORTER"/>
    <property type="match status" value="1"/>
</dbReference>
<feature type="transmembrane region" description="Helical" evidence="5">
    <location>
        <begin position="97"/>
        <end position="121"/>
    </location>
</feature>
<proteinExistence type="predicted"/>
<keyword evidence="2 5" id="KW-0812">Transmembrane</keyword>
<dbReference type="eggNOG" id="COG4662">
    <property type="taxonomic scope" value="Bacteria"/>
</dbReference>
<dbReference type="RefSeq" id="WP_049685667.1">
    <property type="nucleotide sequence ID" value="NZ_CP009170.1"/>
</dbReference>
<evidence type="ECO:0000256" key="5">
    <source>
        <dbReference type="SAM" id="Phobius"/>
    </source>
</evidence>
<reference evidence="8" key="1">
    <citation type="journal article" date="2015" name="Genome Announc.">
        <title>Whole-Genome Sequences of 80 Environmental and Clinical Isolates of Burkholderia pseudomallei.</title>
        <authorList>
            <person name="Johnson S.L."/>
            <person name="Baker A.L."/>
            <person name="Chain P.S."/>
            <person name="Currie B.J."/>
            <person name="Daligault H.E."/>
            <person name="Davenport K.W."/>
            <person name="Davis C.B."/>
            <person name="Inglis T.J."/>
            <person name="Kaestli M."/>
            <person name="Koren S."/>
            <person name="Mayo M."/>
            <person name="Merritt A.J."/>
            <person name="Price E.P."/>
            <person name="Sarovich D.S."/>
            <person name="Warner J."/>
            <person name="Rosovitz M.J."/>
        </authorList>
    </citation>
    <scope>NUCLEOTIDE SEQUENCE [LARGE SCALE GENOMIC DNA]</scope>
    <source>
        <strain evidence="8">DSM 2030</strain>
    </source>
</reference>
<dbReference type="AlphaFoldDB" id="A0A097AT93"/>
<organism evidence="7 8">
    <name type="scientific">Thermoanaerobacter kivui</name>
    <name type="common">Acetogenium kivui</name>
    <dbReference type="NCBI Taxonomy" id="2325"/>
    <lineage>
        <taxon>Bacteria</taxon>
        <taxon>Bacillati</taxon>
        <taxon>Bacillota</taxon>
        <taxon>Clostridia</taxon>
        <taxon>Thermoanaerobacterales</taxon>
        <taxon>Thermoanaerobacteraceae</taxon>
        <taxon>Thermoanaerobacter</taxon>
    </lineage>
</organism>
<name>A0A097AT93_THEKI</name>
<dbReference type="STRING" id="2325.TKV_c18730"/>
<dbReference type="SUPFAM" id="SSF161098">
    <property type="entry name" value="MetI-like"/>
    <property type="match status" value="1"/>
</dbReference>
<sequence>MELIWEGLKGAFKFLVHGDPEIREITLLSLRIAAWAIGISSAIGLPLGIALGVSTFRGRDFLLTLANTGMGLPPTVVGLWVAIVLWRTGPLGGLKLIYTPTAIIIAEVILTVPIIVALVAAAASDKKAKLHDFFLSLGLNPLQYMWLLLREIRSSVLTAIIAGFGRAISEVGAAMMVGGNIAGETRTLTTAIVLEVSKGEFDRALAISFVLLALSFSITAFITHLQYQQNLK</sequence>
<evidence type="ECO:0000259" key="6">
    <source>
        <dbReference type="PROSITE" id="PS50928"/>
    </source>
</evidence>
<protein>
    <submittedName>
        <fullName evidence="7">Putative anion ABC transporter permease protein</fullName>
    </submittedName>
</protein>
<feature type="transmembrane region" description="Helical" evidence="5">
    <location>
        <begin position="61"/>
        <end position="85"/>
    </location>
</feature>
<dbReference type="KEGG" id="tki:TKV_c18730"/>
<keyword evidence="8" id="KW-1185">Reference proteome</keyword>
<dbReference type="Gene3D" id="1.10.3720.10">
    <property type="entry name" value="MetI-like"/>
    <property type="match status" value="1"/>
</dbReference>
<keyword evidence="4 5" id="KW-0472">Membrane</keyword>
<dbReference type="PANTHER" id="PTHR43632">
    <property type="entry name" value="PERMEASE COMPONENT OF TUNGSTATE ABC TRANSPORTER"/>
    <property type="match status" value="1"/>
</dbReference>
<evidence type="ECO:0000256" key="2">
    <source>
        <dbReference type="ARBA" id="ARBA00022692"/>
    </source>
</evidence>
<evidence type="ECO:0000313" key="8">
    <source>
        <dbReference type="Proteomes" id="UP000029669"/>
    </source>
</evidence>
<dbReference type="Proteomes" id="UP000029669">
    <property type="component" value="Chromosome"/>
</dbReference>
<evidence type="ECO:0000313" key="7">
    <source>
        <dbReference type="EMBL" id="AIS53022.1"/>
    </source>
</evidence>